<accession>A0A2G9SL78</accession>
<dbReference type="Proteomes" id="UP000228934">
    <property type="component" value="Unassembled WGS sequence"/>
</dbReference>
<dbReference type="GO" id="GO:0016020">
    <property type="term" value="C:membrane"/>
    <property type="evidence" value="ECO:0007669"/>
    <property type="project" value="TreeGrafter"/>
</dbReference>
<proteinExistence type="predicted"/>
<feature type="signal peptide" evidence="2">
    <location>
        <begin position="1"/>
        <end position="19"/>
    </location>
</feature>
<keyword evidence="2" id="KW-0732">Signal</keyword>
<dbReference type="OrthoDB" id="9939598at2759"/>
<dbReference type="AlphaFoldDB" id="A0A2G9SL78"/>
<dbReference type="PANTHER" id="PTHR15446:SF2">
    <property type="entry name" value="UROPLAKIN-3B-LIKE PROTEIN 1-RELATED"/>
    <property type="match status" value="1"/>
</dbReference>
<protein>
    <recommendedName>
        <fullName evidence="5">Uroplakin-3b</fullName>
    </recommendedName>
</protein>
<dbReference type="EMBL" id="KV923169">
    <property type="protein sequence ID" value="PIO40834.1"/>
    <property type="molecule type" value="Genomic_DNA"/>
</dbReference>
<keyword evidence="1" id="KW-1133">Transmembrane helix</keyword>
<gene>
    <name evidence="3" type="ORF">AB205_0076790</name>
</gene>
<keyword evidence="1" id="KW-0472">Membrane</keyword>
<feature type="chain" id="PRO_5013567375" description="Uroplakin-3b" evidence="2">
    <location>
        <begin position="20"/>
        <end position="266"/>
    </location>
</feature>
<keyword evidence="4" id="KW-1185">Reference proteome</keyword>
<name>A0A2G9SL78_AQUCT</name>
<reference evidence="4" key="1">
    <citation type="journal article" date="2017" name="Nat. Commun.">
        <title>The North American bullfrog draft genome provides insight into hormonal regulation of long noncoding RNA.</title>
        <authorList>
            <person name="Hammond S.A."/>
            <person name="Warren R.L."/>
            <person name="Vandervalk B.P."/>
            <person name="Kucuk E."/>
            <person name="Khan H."/>
            <person name="Gibb E.A."/>
            <person name="Pandoh P."/>
            <person name="Kirk H."/>
            <person name="Zhao Y."/>
            <person name="Jones M."/>
            <person name="Mungall A.J."/>
            <person name="Coope R."/>
            <person name="Pleasance S."/>
            <person name="Moore R.A."/>
            <person name="Holt R.A."/>
            <person name="Round J.M."/>
            <person name="Ohora S."/>
            <person name="Walle B.V."/>
            <person name="Veldhoen N."/>
            <person name="Helbing C.C."/>
            <person name="Birol I."/>
        </authorList>
    </citation>
    <scope>NUCLEOTIDE SEQUENCE [LARGE SCALE GENOMIC DNA]</scope>
</reference>
<feature type="transmembrane region" description="Helical" evidence="1">
    <location>
        <begin position="183"/>
        <end position="207"/>
    </location>
</feature>
<keyword evidence="1" id="KW-0812">Transmembrane</keyword>
<evidence type="ECO:0000256" key="1">
    <source>
        <dbReference type="SAM" id="Phobius"/>
    </source>
</evidence>
<evidence type="ECO:0008006" key="5">
    <source>
        <dbReference type="Google" id="ProtNLM"/>
    </source>
</evidence>
<evidence type="ECO:0000313" key="3">
    <source>
        <dbReference type="EMBL" id="PIO40834.1"/>
    </source>
</evidence>
<dbReference type="InterPro" id="IPR024831">
    <property type="entry name" value="Uroplakin-3"/>
</dbReference>
<evidence type="ECO:0000256" key="2">
    <source>
        <dbReference type="SAM" id="SignalP"/>
    </source>
</evidence>
<sequence length="266" mass="29650">MDLHLKLGLLLTLVTSTIADVPFYVPEITFKPFPGKLTFSTFTLDEPQCIFHQYNTSTVWLVIALNSVVPNLTAANLSNPADYSSFKTNKYYHIYNRTAANYPCSDVAPNTVGMMPVGFEDNCTNVNFCNGPLTETGPYRVKFVILNNNTMVTSTRWSELISLRTGISQSILNPWPQGRSAGMIVLVVILSVLLAILLACLIAALAVGSKDICWCHTIDNEGFLVKEEEVDMGEYVLNTTYVPHNLYMTHSKRQSTRPSTVYTVFK</sequence>
<evidence type="ECO:0000313" key="4">
    <source>
        <dbReference type="Proteomes" id="UP000228934"/>
    </source>
</evidence>
<dbReference type="PANTHER" id="PTHR15446">
    <property type="entry name" value="UROPLAKIN III"/>
    <property type="match status" value="1"/>
</dbReference>
<organism evidence="3 4">
    <name type="scientific">Aquarana catesbeiana</name>
    <name type="common">American bullfrog</name>
    <name type="synonym">Rana catesbeiana</name>
    <dbReference type="NCBI Taxonomy" id="8400"/>
    <lineage>
        <taxon>Eukaryota</taxon>
        <taxon>Metazoa</taxon>
        <taxon>Chordata</taxon>
        <taxon>Craniata</taxon>
        <taxon>Vertebrata</taxon>
        <taxon>Euteleostomi</taxon>
        <taxon>Amphibia</taxon>
        <taxon>Batrachia</taxon>
        <taxon>Anura</taxon>
        <taxon>Neobatrachia</taxon>
        <taxon>Ranoidea</taxon>
        <taxon>Ranidae</taxon>
        <taxon>Aquarana</taxon>
    </lineage>
</organism>